<feature type="signal peptide" evidence="1">
    <location>
        <begin position="1"/>
        <end position="26"/>
    </location>
</feature>
<reference evidence="3 4" key="1">
    <citation type="submission" date="2012-10" db="EMBL/GenBank/DDBJ databases">
        <authorList>
            <person name="Genoscope - CEA"/>
        </authorList>
    </citation>
    <scope>NUCLEOTIDE SEQUENCE [LARGE SCALE GENOMIC DNA]</scope>
    <source>
        <strain evidence="4">AM13 / DSM 14728</strain>
    </source>
</reference>
<dbReference type="InterPro" id="IPR015168">
    <property type="entry name" value="SsuA/THI5"/>
</dbReference>
<evidence type="ECO:0000313" key="3">
    <source>
        <dbReference type="EMBL" id="CCO25517.1"/>
    </source>
</evidence>
<sequence>MSVERKLCTILCMIGLLCIGAFPALAGDDLPTIKIVHGRTIDNIALYVGVEEGFFKEAGINVELIHVKGEQNVLAGVLRGDIDVGEISLSSLCKLAKKDIPIKIVSWNGHAHAKTKCGIHVGVDTKYKTLKDIKGLRIATSGSIGAKTLLRRAVELGDYEMKDIRPLWGGRPDNPMQHEAALRSGGVDAFIV</sequence>
<keyword evidence="1" id="KW-0732">Signal</keyword>
<dbReference type="eggNOG" id="COG0715">
    <property type="taxonomic scope" value="Bacteria"/>
</dbReference>
<dbReference type="Proteomes" id="UP000010808">
    <property type="component" value="Chromosome"/>
</dbReference>
<dbReference type="HOGENOM" id="CLU_1413143_0_0_7"/>
<evidence type="ECO:0000313" key="4">
    <source>
        <dbReference type="Proteomes" id="UP000010808"/>
    </source>
</evidence>
<evidence type="ECO:0000259" key="2">
    <source>
        <dbReference type="Pfam" id="PF09084"/>
    </source>
</evidence>
<name>L0RH04_9BACT</name>
<dbReference type="SUPFAM" id="SSF53850">
    <property type="entry name" value="Periplasmic binding protein-like II"/>
    <property type="match status" value="1"/>
</dbReference>
<organism evidence="3 4">
    <name type="scientific">Maridesulfovibrio hydrothermalis AM13 = DSM 14728</name>
    <dbReference type="NCBI Taxonomy" id="1121451"/>
    <lineage>
        <taxon>Bacteria</taxon>
        <taxon>Pseudomonadati</taxon>
        <taxon>Thermodesulfobacteriota</taxon>
        <taxon>Desulfovibrionia</taxon>
        <taxon>Desulfovibrionales</taxon>
        <taxon>Desulfovibrionaceae</taxon>
        <taxon>Maridesulfovibrio</taxon>
    </lineage>
</organism>
<dbReference type="RefSeq" id="WP_015338114.1">
    <property type="nucleotide sequence ID" value="NC_020055.1"/>
</dbReference>
<gene>
    <name evidence="3" type="ORF">DESAM_23250</name>
</gene>
<accession>L0RH04</accession>
<dbReference type="PANTHER" id="PTHR30024:SF42">
    <property type="entry name" value="ALIPHATIC SULFONATES-BINDING PROTEIN-RELATED"/>
    <property type="match status" value="1"/>
</dbReference>
<dbReference type="PANTHER" id="PTHR30024">
    <property type="entry name" value="ALIPHATIC SULFONATES-BINDING PROTEIN-RELATED"/>
    <property type="match status" value="1"/>
</dbReference>
<dbReference type="Pfam" id="PF09084">
    <property type="entry name" value="NMT1"/>
    <property type="match status" value="1"/>
</dbReference>
<dbReference type="KEGG" id="dhy:DESAM_23250"/>
<protein>
    <recommendedName>
        <fullName evidence="2">SsuA/THI5-like domain-containing protein</fullName>
    </recommendedName>
</protein>
<dbReference type="EMBL" id="FO203522">
    <property type="protein sequence ID" value="CCO25517.1"/>
    <property type="molecule type" value="Genomic_DNA"/>
</dbReference>
<evidence type="ECO:0000256" key="1">
    <source>
        <dbReference type="SAM" id="SignalP"/>
    </source>
</evidence>
<proteinExistence type="predicted"/>
<dbReference type="OrthoDB" id="9815602at2"/>
<feature type="chain" id="PRO_5003947888" description="SsuA/THI5-like domain-containing protein" evidence="1">
    <location>
        <begin position="27"/>
        <end position="192"/>
    </location>
</feature>
<dbReference type="Gene3D" id="3.40.190.10">
    <property type="entry name" value="Periplasmic binding protein-like II"/>
    <property type="match status" value="2"/>
</dbReference>
<keyword evidence="4" id="KW-1185">Reference proteome</keyword>
<dbReference type="STRING" id="1121451.DESAM_23250"/>
<dbReference type="PATRIC" id="fig|1121451.3.peg.3452"/>
<feature type="domain" description="SsuA/THI5-like" evidence="2">
    <location>
        <begin position="43"/>
        <end position="168"/>
    </location>
</feature>
<dbReference type="AlphaFoldDB" id="L0RH04"/>